<sequence length="570" mass="65006">MRRKGRRWSLVQILSPLCLGVVTAACAALLKRLRDASPVPPTAFSPLPSLLQRRAGPPSPLSRLGVLAPEGSKYPTPHETIWGGPDGKGLIPSDDTNPWYVFKHCPWAALDMRANLLQPMGVIGSGPENYDGMGLDEEIFEGNRDRQRNPAWPRHLDHGVQWRHAYQHGNGYDPHPEPDGCQDYTIGETDEDLERRQWGCFNNDRGKYLDPITAYKDFREDPTTMTPHVPFQKFDQPVVQDYPEWGRYGPCFPSHHVLADWRMNLAALDKLENGPVIEMPHSSTILRRKKELLDEIRANASALAKEGKVYDVSAMIRANCAIDPEAFKASQKATDTRAILRTVGQGGKRKIGDMTRASRGAPTKGLTRSQQLKLDQQRLERSRERAAWLSIYLDYERMLRGGCEEDYDGVYWGPSWEGGGVGYNYTGPIKTVMQNPFDVPYTGCNLQWFSTKEELAELYHIHVLEARNEGRVGLDAQHIGLPDQEEYPTRPKLKKFRRLTSFYVPYWTRVAFGEEFGDALEQHEQLPDDLMRDIIIDLPTKHKQTLLHDNNNEVDGDYGWVREYEDFYVD</sequence>
<evidence type="ECO:0000313" key="4">
    <source>
        <dbReference type="Proteomes" id="UP000041254"/>
    </source>
</evidence>
<dbReference type="OrthoDB" id="379364at2759"/>
<feature type="signal peptide" evidence="2">
    <location>
        <begin position="1"/>
        <end position="24"/>
    </location>
</feature>
<dbReference type="InParanoid" id="A0A0G4H7H6"/>
<dbReference type="FunCoup" id="A0A0G4H7H6">
    <property type="interactions" value="38"/>
</dbReference>
<protein>
    <submittedName>
        <fullName evidence="3">Uncharacterized protein</fullName>
    </submittedName>
</protein>
<reference evidence="3 4" key="1">
    <citation type="submission" date="2014-11" db="EMBL/GenBank/DDBJ databases">
        <authorList>
            <person name="Zhu J."/>
            <person name="Qi W."/>
            <person name="Song R."/>
        </authorList>
    </citation>
    <scope>NUCLEOTIDE SEQUENCE [LARGE SCALE GENOMIC DNA]</scope>
</reference>
<feature type="region of interest" description="Disordered" evidence="1">
    <location>
        <begin position="344"/>
        <end position="376"/>
    </location>
</feature>
<keyword evidence="4" id="KW-1185">Reference proteome</keyword>
<proteinExistence type="predicted"/>
<gene>
    <name evidence="3" type="ORF">Vbra_19740</name>
</gene>
<dbReference type="Proteomes" id="UP000041254">
    <property type="component" value="Unassembled WGS sequence"/>
</dbReference>
<dbReference type="EMBL" id="CDMY01001045">
    <property type="protein sequence ID" value="CEM39702.1"/>
    <property type="molecule type" value="Genomic_DNA"/>
</dbReference>
<accession>A0A0G4H7H6</accession>
<evidence type="ECO:0000313" key="3">
    <source>
        <dbReference type="EMBL" id="CEM39702.1"/>
    </source>
</evidence>
<dbReference type="PhylomeDB" id="A0A0G4H7H6"/>
<evidence type="ECO:0000256" key="2">
    <source>
        <dbReference type="SAM" id="SignalP"/>
    </source>
</evidence>
<name>A0A0G4H7H6_VITBC</name>
<dbReference type="VEuPathDB" id="CryptoDB:Vbra_19740"/>
<dbReference type="AlphaFoldDB" id="A0A0G4H7H6"/>
<keyword evidence="2" id="KW-0732">Signal</keyword>
<feature type="chain" id="PRO_5005191524" evidence="2">
    <location>
        <begin position="25"/>
        <end position="570"/>
    </location>
</feature>
<evidence type="ECO:0000256" key="1">
    <source>
        <dbReference type="SAM" id="MobiDB-lite"/>
    </source>
</evidence>
<organism evidence="3 4">
    <name type="scientific">Vitrella brassicaformis (strain CCMP3155)</name>
    <dbReference type="NCBI Taxonomy" id="1169540"/>
    <lineage>
        <taxon>Eukaryota</taxon>
        <taxon>Sar</taxon>
        <taxon>Alveolata</taxon>
        <taxon>Colpodellida</taxon>
        <taxon>Vitrellaceae</taxon>
        <taxon>Vitrella</taxon>
    </lineage>
</organism>
<dbReference type="OMA" id="SEMAEMY"/>